<name>A0AAV9ZVG1_9AGAR</name>
<feature type="region of interest" description="Disordered" evidence="1">
    <location>
        <begin position="1"/>
        <end position="20"/>
    </location>
</feature>
<proteinExistence type="predicted"/>
<dbReference type="AlphaFoldDB" id="A0AAV9ZVG1"/>
<evidence type="ECO:0000313" key="2">
    <source>
        <dbReference type="EMBL" id="KAK6992821.1"/>
    </source>
</evidence>
<dbReference type="Proteomes" id="UP001362999">
    <property type="component" value="Unassembled WGS sequence"/>
</dbReference>
<feature type="region of interest" description="Disordered" evidence="1">
    <location>
        <begin position="127"/>
        <end position="244"/>
    </location>
</feature>
<protein>
    <submittedName>
        <fullName evidence="2">Uncharacterized protein</fullName>
    </submittedName>
</protein>
<gene>
    <name evidence="2" type="ORF">R3P38DRAFT_3225204</name>
</gene>
<feature type="compositionally biased region" description="Acidic residues" evidence="1">
    <location>
        <begin position="226"/>
        <end position="244"/>
    </location>
</feature>
<feature type="region of interest" description="Disordered" evidence="1">
    <location>
        <begin position="74"/>
        <end position="104"/>
    </location>
</feature>
<feature type="compositionally biased region" description="Pro residues" evidence="1">
    <location>
        <begin position="211"/>
        <end position="222"/>
    </location>
</feature>
<feature type="compositionally biased region" description="Polar residues" evidence="1">
    <location>
        <begin position="8"/>
        <end position="17"/>
    </location>
</feature>
<keyword evidence="3" id="KW-1185">Reference proteome</keyword>
<sequence length="289" mass="31820">MRDIGLDSDTQPDTSELPSHEVVSHTNLNHLLDSYSFRTPSTSVSFLGLLRNATPNCRNFDELPFTLAAPPPLVSPSLSMPPKSSTPSPDPPEARSRGADSAWRYRQRYKETVNERARVRMQAKRAALRQAPPEVQHQQAVKARQYRQAYRRDVGAPTSKPSLPRGRRESTLASARIATPLRPQQHVRRHPGVVATPAHSCSSSPVTASPCSPPSTPTPPPTEETYYGEDEDAPSDDAGSDDDSDFFLPVLPTIGRSRDSLVTLNRKLVFHAGAKKCIQNQPNKSSEEI</sequence>
<evidence type="ECO:0000313" key="3">
    <source>
        <dbReference type="Proteomes" id="UP001362999"/>
    </source>
</evidence>
<feature type="compositionally biased region" description="Low complexity" evidence="1">
    <location>
        <begin position="200"/>
        <end position="210"/>
    </location>
</feature>
<reference evidence="2 3" key="1">
    <citation type="journal article" date="2024" name="J Genomics">
        <title>Draft genome sequencing and assembly of Favolaschia claudopus CIRM-BRFM 2984 isolated from oak limbs.</title>
        <authorList>
            <person name="Navarro D."/>
            <person name="Drula E."/>
            <person name="Chaduli D."/>
            <person name="Cazenave R."/>
            <person name="Ahrendt S."/>
            <person name="Wang J."/>
            <person name="Lipzen A."/>
            <person name="Daum C."/>
            <person name="Barry K."/>
            <person name="Grigoriev I.V."/>
            <person name="Favel A."/>
            <person name="Rosso M.N."/>
            <person name="Martin F."/>
        </authorList>
    </citation>
    <scope>NUCLEOTIDE SEQUENCE [LARGE SCALE GENOMIC DNA]</scope>
    <source>
        <strain evidence="2 3">CIRM-BRFM 2984</strain>
    </source>
</reference>
<evidence type="ECO:0000256" key="1">
    <source>
        <dbReference type="SAM" id="MobiDB-lite"/>
    </source>
</evidence>
<feature type="compositionally biased region" description="Low complexity" evidence="1">
    <location>
        <begin position="75"/>
        <end position="87"/>
    </location>
</feature>
<dbReference type="EMBL" id="JAWWNJ010000107">
    <property type="protein sequence ID" value="KAK6992821.1"/>
    <property type="molecule type" value="Genomic_DNA"/>
</dbReference>
<organism evidence="2 3">
    <name type="scientific">Favolaschia claudopus</name>
    <dbReference type="NCBI Taxonomy" id="2862362"/>
    <lineage>
        <taxon>Eukaryota</taxon>
        <taxon>Fungi</taxon>
        <taxon>Dikarya</taxon>
        <taxon>Basidiomycota</taxon>
        <taxon>Agaricomycotina</taxon>
        <taxon>Agaricomycetes</taxon>
        <taxon>Agaricomycetidae</taxon>
        <taxon>Agaricales</taxon>
        <taxon>Marasmiineae</taxon>
        <taxon>Mycenaceae</taxon>
        <taxon>Favolaschia</taxon>
    </lineage>
</organism>
<accession>A0AAV9ZVG1</accession>
<comment type="caution">
    <text evidence="2">The sequence shown here is derived from an EMBL/GenBank/DDBJ whole genome shotgun (WGS) entry which is preliminary data.</text>
</comment>